<dbReference type="InterPro" id="IPR052018">
    <property type="entry name" value="PHP_domain"/>
</dbReference>
<evidence type="ECO:0000313" key="2">
    <source>
        <dbReference type="EMBL" id="PIR86918.1"/>
    </source>
</evidence>
<dbReference type="GO" id="GO:0004534">
    <property type="term" value="F:5'-3' RNA exonuclease activity"/>
    <property type="evidence" value="ECO:0007669"/>
    <property type="project" value="TreeGrafter"/>
</dbReference>
<dbReference type="Pfam" id="PF02811">
    <property type="entry name" value="PHP"/>
    <property type="match status" value="1"/>
</dbReference>
<name>A0A2H0UKI1_9BACT</name>
<dbReference type="CDD" id="cd07432">
    <property type="entry name" value="PHP_HisPPase"/>
    <property type="match status" value="1"/>
</dbReference>
<dbReference type="Gene3D" id="3.20.20.140">
    <property type="entry name" value="Metal-dependent hydrolases"/>
    <property type="match status" value="1"/>
</dbReference>
<reference evidence="3" key="1">
    <citation type="submission" date="2017-09" db="EMBL/GenBank/DDBJ databases">
        <title>Depth-based differentiation of microbial function through sediment-hosted aquifers and enrichment of novel symbionts in the deep terrestrial subsurface.</title>
        <authorList>
            <person name="Probst A.J."/>
            <person name="Ladd B."/>
            <person name="Jarett J.K."/>
            <person name="Geller-Mcgrath D.E."/>
            <person name="Sieber C.M.K."/>
            <person name="Emerson J.B."/>
            <person name="Anantharaman K."/>
            <person name="Thomas B.C."/>
            <person name="Malmstrom R."/>
            <person name="Stieglmeier M."/>
            <person name="Klingl A."/>
            <person name="Woyke T."/>
            <person name="Ryan C.M."/>
            <person name="Banfield J.F."/>
        </authorList>
    </citation>
    <scope>NUCLEOTIDE SEQUENCE [LARGE SCALE GENOMIC DNA]</scope>
</reference>
<evidence type="ECO:0000259" key="1">
    <source>
        <dbReference type="Pfam" id="PF02811"/>
    </source>
</evidence>
<dbReference type="InterPro" id="IPR004013">
    <property type="entry name" value="PHP_dom"/>
</dbReference>
<dbReference type="GO" id="GO:0035312">
    <property type="term" value="F:5'-3' DNA exonuclease activity"/>
    <property type="evidence" value="ECO:0007669"/>
    <property type="project" value="TreeGrafter"/>
</dbReference>
<proteinExistence type="predicted"/>
<gene>
    <name evidence="2" type="ORF">COU11_03640</name>
</gene>
<dbReference type="SUPFAM" id="SSF89550">
    <property type="entry name" value="PHP domain-like"/>
    <property type="match status" value="1"/>
</dbReference>
<accession>A0A2H0UKI1</accession>
<organism evidence="2 3">
    <name type="scientific">Candidatus Harrisonbacteria bacterium CG10_big_fil_rev_8_21_14_0_10_49_15</name>
    <dbReference type="NCBI Taxonomy" id="1974587"/>
    <lineage>
        <taxon>Bacteria</taxon>
        <taxon>Candidatus Harrisoniibacteriota</taxon>
    </lineage>
</organism>
<dbReference type="AlphaFoldDB" id="A0A2H0UKI1"/>
<dbReference type="EMBL" id="PFBD01000023">
    <property type="protein sequence ID" value="PIR86918.1"/>
    <property type="molecule type" value="Genomic_DNA"/>
</dbReference>
<sequence length="252" mass="28471">MRFKSNLHLHSSEDPLDGNSCDFTAKEIIDQAAEQGFDVLALTLHTACGYSPELAAYAENLGILLIPGIEQYIEGAHVLILNCDTRAEHVRTFVELEMYKSLKPDIFVVAPHPYHPGPICLHEKLEANISLFDAIEHSWFYMWLYNPNRRAAKLARRYGLPLIATSDTHKRKYLNTNYALIIAKTKTIPAIFAAIRRQQFTNVTRPAHFWTDMVYAIGIKEILGHPVRFLLGNALTKDKSRAPVSEPASAKE</sequence>
<comment type="caution">
    <text evidence="2">The sequence shown here is derived from an EMBL/GenBank/DDBJ whole genome shotgun (WGS) entry which is preliminary data.</text>
</comment>
<dbReference type="PANTHER" id="PTHR42924:SF3">
    <property type="entry name" value="POLYMERASE_HISTIDINOL PHOSPHATASE N-TERMINAL DOMAIN-CONTAINING PROTEIN"/>
    <property type="match status" value="1"/>
</dbReference>
<dbReference type="Pfam" id="PF13263">
    <property type="entry name" value="PHP_C"/>
    <property type="match status" value="1"/>
</dbReference>
<feature type="domain" description="PHP" evidence="1">
    <location>
        <begin position="7"/>
        <end position="77"/>
    </location>
</feature>
<dbReference type="PANTHER" id="PTHR42924">
    <property type="entry name" value="EXONUCLEASE"/>
    <property type="match status" value="1"/>
</dbReference>
<dbReference type="InterPro" id="IPR016195">
    <property type="entry name" value="Pol/histidinol_Pase-like"/>
</dbReference>
<evidence type="ECO:0000313" key="3">
    <source>
        <dbReference type="Proteomes" id="UP000229526"/>
    </source>
</evidence>
<protein>
    <recommendedName>
        <fullName evidence="1">PHP domain-containing protein</fullName>
    </recommendedName>
</protein>
<dbReference type="Proteomes" id="UP000229526">
    <property type="component" value="Unassembled WGS sequence"/>
</dbReference>